<dbReference type="Proteomes" id="UP001208624">
    <property type="component" value="Unassembled WGS sequence"/>
</dbReference>
<evidence type="ECO:0000313" key="2">
    <source>
        <dbReference type="Proteomes" id="UP001208624"/>
    </source>
</evidence>
<name>A0AAP3A8W9_ECOLX</name>
<dbReference type="EMBL" id="JAOVKC010000977">
    <property type="protein sequence ID" value="MCV5625920.1"/>
    <property type="molecule type" value="Genomic_DNA"/>
</dbReference>
<feature type="non-terminal residue" evidence="1">
    <location>
        <position position="90"/>
    </location>
</feature>
<sequence length="90" mass="9675">YGQSKRATGEPVTDIAYYNGEDRGVFMMAKRFTALSFSCFRHDGENITVVLSRDGDSPSHDLEILGKVFVVAEAATTIKMGTGSATAVLP</sequence>
<dbReference type="AlphaFoldDB" id="A0AAP3A8W9"/>
<feature type="non-terminal residue" evidence="1">
    <location>
        <position position="1"/>
    </location>
</feature>
<reference evidence="1" key="1">
    <citation type="submission" date="2023-06" db="EMBL/GenBank/DDBJ databases">
        <title>Deciphering the underlying mechanisms mediating the transmission of blaNDM gene from human to animals in China.</title>
        <authorList>
            <person name="Chen K."/>
            <person name="Chen S."/>
        </authorList>
    </citation>
    <scope>NUCLEOTIDE SEQUENCE</scope>
    <source>
        <strain evidence="1">1199</strain>
    </source>
</reference>
<organism evidence="1 2">
    <name type="scientific">Escherichia coli</name>
    <dbReference type="NCBI Taxonomy" id="562"/>
    <lineage>
        <taxon>Bacteria</taxon>
        <taxon>Pseudomonadati</taxon>
        <taxon>Pseudomonadota</taxon>
        <taxon>Gammaproteobacteria</taxon>
        <taxon>Enterobacterales</taxon>
        <taxon>Enterobacteriaceae</taxon>
        <taxon>Escherichia</taxon>
    </lineage>
</organism>
<evidence type="ECO:0000313" key="1">
    <source>
        <dbReference type="EMBL" id="MCV5625920.1"/>
    </source>
</evidence>
<proteinExistence type="predicted"/>
<protein>
    <submittedName>
        <fullName evidence="1">Uncharacterized protein</fullName>
    </submittedName>
</protein>
<comment type="caution">
    <text evidence="1">The sequence shown here is derived from an EMBL/GenBank/DDBJ whole genome shotgun (WGS) entry which is preliminary data.</text>
</comment>
<gene>
    <name evidence="1" type="ORF">OFN31_30275</name>
</gene>
<accession>A0AAP3A8W9</accession>